<protein>
    <submittedName>
        <fullName evidence="1">Uncharacterized protein</fullName>
    </submittedName>
</protein>
<dbReference type="EMBL" id="AGNK02001190">
    <property type="status" value="NOT_ANNOTATED_CDS"/>
    <property type="molecule type" value="Genomic_DNA"/>
</dbReference>
<name>K4A3H0_SETIT</name>
<dbReference type="HOGENOM" id="CLU_2675739_0_0_1"/>
<reference evidence="2" key="1">
    <citation type="journal article" date="2012" name="Nat. Biotechnol.">
        <title>Reference genome sequence of the model plant Setaria.</title>
        <authorList>
            <person name="Bennetzen J.L."/>
            <person name="Schmutz J."/>
            <person name="Wang H."/>
            <person name="Percifield R."/>
            <person name="Hawkins J."/>
            <person name="Pontaroli A.C."/>
            <person name="Estep M."/>
            <person name="Feng L."/>
            <person name="Vaughn J.N."/>
            <person name="Grimwood J."/>
            <person name="Jenkins J."/>
            <person name="Barry K."/>
            <person name="Lindquist E."/>
            <person name="Hellsten U."/>
            <person name="Deshpande S."/>
            <person name="Wang X."/>
            <person name="Wu X."/>
            <person name="Mitros T."/>
            <person name="Triplett J."/>
            <person name="Yang X."/>
            <person name="Ye C.Y."/>
            <person name="Mauro-Herrera M."/>
            <person name="Wang L."/>
            <person name="Li P."/>
            <person name="Sharma M."/>
            <person name="Sharma R."/>
            <person name="Ronald P.C."/>
            <person name="Panaud O."/>
            <person name="Kellogg E.A."/>
            <person name="Brutnell T.P."/>
            <person name="Doust A.N."/>
            <person name="Tuskan G.A."/>
            <person name="Rokhsar D."/>
            <person name="Devos K.M."/>
        </authorList>
    </citation>
    <scope>NUCLEOTIDE SEQUENCE [LARGE SCALE GENOMIC DNA]</scope>
    <source>
        <strain evidence="2">cv. Yugu1</strain>
    </source>
</reference>
<evidence type="ECO:0000313" key="1">
    <source>
        <dbReference type="EnsemblPlants" id="KQL25239"/>
    </source>
</evidence>
<evidence type="ECO:0000313" key="2">
    <source>
        <dbReference type="Proteomes" id="UP000004995"/>
    </source>
</evidence>
<dbReference type="InParanoid" id="K4A3H0"/>
<dbReference type="Gramene" id="KQL25239">
    <property type="protein sequence ID" value="KQL25239"/>
    <property type="gene ID" value="SETIT_033423mg"/>
</dbReference>
<sequence>MQKKQQKLTACTCLGSLEMRKATAMTCCRGRGAACRCATHAATEEDGAGLVTRRESHWDKVMGGGGGAQTSKRKR</sequence>
<dbReference type="EnsemblPlants" id="KQL25239">
    <property type="protein sequence ID" value="KQL25239"/>
    <property type="gene ID" value="SETIT_033423mg"/>
</dbReference>
<accession>K4A3H0</accession>
<proteinExistence type="predicted"/>
<dbReference type="AlphaFoldDB" id="K4A3H0"/>
<dbReference type="Proteomes" id="UP000004995">
    <property type="component" value="Unassembled WGS sequence"/>
</dbReference>
<reference evidence="1" key="2">
    <citation type="submission" date="2018-08" db="UniProtKB">
        <authorList>
            <consortium name="EnsemblPlants"/>
        </authorList>
    </citation>
    <scope>IDENTIFICATION</scope>
    <source>
        <strain evidence="1">Yugu1</strain>
    </source>
</reference>
<keyword evidence="2" id="KW-1185">Reference proteome</keyword>
<organism evidence="1 2">
    <name type="scientific">Setaria italica</name>
    <name type="common">Foxtail millet</name>
    <name type="synonym">Panicum italicum</name>
    <dbReference type="NCBI Taxonomy" id="4555"/>
    <lineage>
        <taxon>Eukaryota</taxon>
        <taxon>Viridiplantae</taxon>
        <taxon>Streptophyta</taxon>
        <taxon>Embryophyta</taxon>
        <taxon>Tracheophyta</taxon>
        <taxon>Spermatophyta</taxon>
        <taxon>Magnoliopsida</taxon>
        <taxon>Liliopsida</taxon>
        <taxon>Poales</taxon>
        <taxon>Poaceae</taxon>
        <taxon>PACMAD clade</taxon>
        <taxon>Panicoideae</taxon>
        <taxon>Panicodae</taxon>
        <taxon>Paniceae</taxon>
        <taxon>Cenchrinae</taxon>
        <taxon>Setaria</taxon>
    </lineage>
</organism>